<comment type="caution">
    <text evidence="5">The sequence shown here is derived from an EMBL/GenBank/DDBJ whole genome shotgun (WGS) entry which is preliminary data.</text>
</comment>
<evidence type="ECO:0000256" key="3">
    <source>
        <dbReference type="SAM" id="MobiDB-lite"/>
    </source>
</evidence>
<keyword evidence="6" id="KW-1185">Reference proteome</keyword>
<dbReference type="Pfam" id="PF03372">
    <property type="entry name" value="Exo_endo_phos"/>
    <property type="match status" value="1"/>
</dbReference>
<dbReference type="Gene3D" id="3.60.10.10">
    <property type="entry name" value="Endonuclease/exonuclease/phosphatase"/>
    <property type="match status" value="1"/>
</dbReference>
<evidence type="ECO:0000256" key="1">
    <source>
        <dbReference type="ARBA" id="ARBA00010774"/>
    </source>
</evidence>
<dbReference type="InterPro" id="IPR036691">
    <property type="entry name" value="Endo/exonu/phosph_ase_sf"/>
</dbReference>
<dbReference type="InterPro" id="IPR005135">
    <property type="entry name" value="Endo/exonuclease/phosphatase"/>
</dbReference>
<dbReference type="GO" id="GO:0000175">
    <property type="term" value="F:3'-5'-RNA exonuclease activity"/>
    <property type="evidence" value="ECO:0007669"/>
    <property type="project" value="TreeGrafter"/>
</dbReference>
<proteinExistence type="inferred from homology"/>
<dbReference type="EMBL" id="JAANIU010002940">
    <property type="protein sequence ID" value="KAG1563979.1"/>
    <property type="molecule type" value="Genomic_DNA"/>
</dbReference>
<evidence type="ECO:0000259" key="4">
    <source>
        <dbReference type="Pfam" id="PF03372"/>
    </source>
</evidence>
<accession>A0A9P6YSX3</accession>
<dbReference type="GO" id="GO:0006139">
    <property type="term" value="P:nucleobase-containing compound metabolic process"/>
    <property type="evidence" value="ECO:0007669"/>
    <property type="project" value="UniProtKB-ARBA"/>
</dbReference>
<dbReference type="PANTHER" id="PTHR12121:SF45">
    <property type="entry name" value="NOCTURNIN"/>
    <property type="match status" value="1"/>
</dbReference>
<name>A0A9P6YSX3_9FUNG</name>
<evidence type="ECO:0000313" key="6">
    <source>
        <dbReference type="Proteomes" id="UP000740926"/>
    </source>
</evidence>
<reference evidence="5 6" key="1">
    <citation type="journal article" date="2020" name="Microb. Genom.">
        <title>Genetic diversity of clinical and environmental Mucorales isolates obtained from an investigation of mucormycosis cases among solid organ transplant recipients.</title>
        <authorList>
            <person name="Nguyen M.H."/>
            <person name="Kaul D."/>
            <person name="Muto C."/>
            <person name="Cheng S.J."/>
            <person name="Richter R.A."/>
            <person name="Bruno V.M."/>
            <person name="Liu G."/>
            <person name="Beyhan S."/>
            <person name="Sundermann A.J."/>
            <person name="Mounaud S."/>
            <person name="Pasculle A.W."/>
            <person name="Nierman W.C."/>
            <person name="Driscoll E."/>
            <person name="Cumbie R."/>
            <person name="Clancy C.J."/>
            <person name="Dupont C.L."/>
        </authorList>
    </citation>
    <scope>NUCLEOTIDE SEQUENCE [LARGE SCALE GENOMIC DNA]</scope>
    <source>
        <strain evidence="5 6">GL24</strain>
    </source>
</reference>
<feature type="domain" description="Endonuclease/exonuclease/phosphatase" evidence="4">
    <location>
        <begin position="65"/>
        <end position="389"/>
    </location>
</feature>
<dbReference type="Proteomes" id="UP000740926">
    <property type="component" value="Unassembled WGS sequence"/>
</dbReference>
<evidence type="ECO:0000313" key="5">
    <source>
        <dbReference type="EMBL" id="KAG1563979.1"/>
    </source>
</evidence>
<comment type="similarity">
    <text evidence="1">Belongs to the CCR4/nocturin family.</text>
</comment>
<sequence length="401" mass="46144">MSVKPPPKGKPIDIEELRRLKQAKKEMKKALNKNAPPPPPTPKVLQRQLKEISTVDTGRDQVRIMSFNILAQSLIKRELFPDSGDILKWKTRRTLIVEEIELYDADIMSLQEVDNFDSFFKENLFNLGYETVYYHHPSKKHGCAISYKKDKFNQVKYQTIDYNTDTLCSPSIITNNIGQILALEYKKNPSVGFVVGNTHLYWRPSCNYERLRQTAVYVKHFLDLKSELSSHVRWMPLLLGDFNTTPDDPVYSILTENKLTPDHLKDLRESLEVTISNRSSDDKKEGVESEDEAASIPIDPHSIIGVEELVSLFQLCKDPWESIYSHTKEIQKEYGLFGEPSFTNYTAAFKGTLDYLFIQRTMPIKRILMLPSEEDLKPSLPNRNFGSDHLCLVADVELPLD</sequence>
<dbReference type="PANTHER" id="PTHR12121">
    <property type="entry name" value="CARBON CATABOLITE REPRESSOR PROTEIN 4"/>
    <property type="match status" value="1"/>
</dbReference>
<dbReference type="AlphaFoldDB" id="A0A9P6YSX3"/>
<feature type="region of interest" description="Disordered" evidence="3">
    <location>
        <begin position="24"/>
        <end position="44"/>
    </location>
</feature>
<gene>
    <name evidence="5" type="ORF">G6F50_011473</name>
</gene>
<protein>
    <recommendedName>
        <fullName evidence="4">Endonuclease/exonuclease/phosphatase domain-containing protein</fullName>
    </recommendedName>
</protein>
<dbReference type="SUPFAM" id="SSF56219">
    <property type="entry name" value="DNase I-like"/>
    <property type="match status" value="1"/>
</dbReference>
<evidence type="ECO:0000256" key="2">
    <source>
        <dbReference type="ARBA" id="ARBA00022801"/>
    </source>
</evidence>
<organism evidence="5 6">
    <name type="scientific">Rhizopus delemar</name>
    <dbReference type="NCBI Taxonomy" id="936053"/>
    <lineage>
        <taxon>Eukaryota</taxon>
        <taxon>Fungi</taxon>
        <taxon>Fungi incertae sedis</taxon>
        <taxon>Mucoromycota</taxon>
        <taxon>Mucoromycotina</taxon>
        <taxon>Mucoromycetes</taxon>
        <taxon>Mucorales</taxon>
        <taxon>Mucorineae</taxon>
        <taxon>Rhizopodaceae</taxon>
        <taxon>Rhizopus</taxon>
    </lineage>
</organism>
<dbReference type="InterPro" id="IPR050410">
    <property type="entry name" value="CCR4/nocturin_mRNA_transcr"/>
</dbReference>
<keyword evidence="2" id="KW-0378">Hydrolase</keyword>
<dbReference type="OMA" id="YTHYWKT"/>